<evidence type="ECO:0000256" key="3">
    <source>
        <dbReference type="ARBA" id="ARBA00022843"/>
    </source>
</evidence>
<gene>
    <name evidence="7" type="ORF">O3G_MSEX005249</name>
</gene>
<feature type="compositionally biased region" description="Polar residues" evidence="6">
    <location>
        <begin position="834"/>
        <end position="845"/>
    </location>
</feature>
<keyword evidence="3" id="KW-0832">Ubl conjugation</keyword>
<keyword evidence="4" id="KW-0539">Nucleus</keyword>
<evidence type="ECO:0000256" key="4">
    <source>
        <dbReference type="ARBA" id="ARBA00023242"/>
    </source>
</evidence>
<feature type="region of interest" description="Disordered" evidence="6">
    <location>
        <begin position="1311"/>
        <end position="1336"/>
    </location>
</feature>
<evidence type="ECO:0000313" key="8">
    <source>
        <dbReference type="Proteomes" id="UP000791440"/>
    </source>
</evidence>
<dbReference type="OrthoDB" id="27031at2759"/>
<dbReference type="GO" id="GO:1990918">
    <property type="term" value="P:double-strand break repair involved in meiotic recombination"/>
    <property type="evidence" value="ECO:0007669"/>
    <property type="project" value="TreeGrafter"/>
</dbReference>
<reference evidence="7" key="1">
    <citation type="journal article" date="2016" name="Insect Biochem. Mol. Biol.">
        <title>Multifaceted biological insights from a draft genome sequence of the tobacco hornworm moth, Manduca sexta.</title>
        <authorList>
            <person name="Kanost M.R."/>
            <person name="Arrese E.L."/>
            <person name="Cao X."/>
            <person name="Chen Y.R."/>
            <person name="Chellapilla S."/>
            <person name="Goldsmith M.R."/>
            <person name="Grosse-Wilde E."/>
            <person name="Heckel D.G."/>
            <person name="Herndon N."/>
            <person name="Jiang H."/>
            <person name="Papanicolaou A."/>
            <person name="Qu J."/>
            <person name="Soulages J.L."/>
            <person name="Vogel H."/>
            <person name="Walters J."/>
            <person name="Waterhouse R.M."/>
            <person name="Ahn S.J."/>
            <person name="Almeida F.C."/>
            <person name="An C."/>
            <person name="Aqrawi P."/>
            <person name="Bretschneider A."/>
            <person name="Bryant W.B."/>
            <person name="Bucks S."/>
            <person name="Chao H."/>
            <person name="Chevignon G."/>
            <person name="Christen J.M."/>
            <person name="Clarke D.F."/>
            <person name="Dittmer N.T."/>
            <person name="Ferguson L.C.F."/>
            <person name="Garavelou S."/>
            <person name="Gordon K.H.J."/>
            <person name="Gunaratna R.T."/>
            <person name="Han Y."/>
            <person name="Hauser F."/>
            <person name="He Y."/>
            <person name="Heidel-Fischer H."/>
            <person name="Hirsh A."/>
            <person name="Hu Y."/>
            <person name="Jiang H."/>
            <person name="Kalra D."/>
            <person name="Klinner C."/>
            <person name="Konig C."/>
            <person name="Kovar C."/>
            <person name="Kroll A.R."/>
            <person name="Kuwar S.S."/>
            <person name="Lee S.L."/>
            <person name="Lehman R."/>
            <person name="Li K."/>
            <person name="Li Z."/>
            <person name="Liang H."/>
            <person name="Lovelace S."/>
            <person name="Lu Z."/>
            <person name="Mansfield J.H."/>
            <person name="McCulloch K.J."/>
            <person name="Mathew T."/>
            <person name="Morton B."/>
            <person name="Muzny D.M."/>
            <person name="Neunemann D."/>
            <person name="Ongeri F."/>
            <person name="Pauchet Y."/>
            <person name="Pu L.L."/>
            <person name="Pyrousis I."/>
            <person name="Rao X.J."/>
            <person name="Redding A."/>
            <person name="Roesel C."/>
            <person name="Sanchez-Gracia A."/>
            <person name="Schaack S."/>
            <person name="Shukla A."/>
            <person name="Tetreau G."/>
            <person name="Wang Y."/>
            <person name="Xiong G.H."/>
            <person name="Traut W."/>
            <person name="Walsh T.K."/>
            <person name="Worley K.C."/>
            <person name="Wu D."/>
            <person name="Wu W."/>
            <person name="Wu Y.Q."/>
            <person name="Zhang X."/>
            <person name="Zou Z."/>
            <person name="Zucker H."/>
            <person name="Briscoe A.D."/>
            <person name="Burmester T."/>
            <person name="Clem R.J."/>
            <person name="Feyereisen R."/>
            <person name="Grimmelikhuijzen C.J.P."/>
            <person name="Hamodrakas S.J."/>
            <person name="Hansson B.S."/>
            <person name="Huguet E."/>
            <person name="Jermiin L.S."/>
            <person name="Lan Q."/>
            <person name="Lehman H.K."/>
            <person name="Lorenzen M."/>
            <person name="Merzendorfer H."/>
            <person name="Michalopoulos I."/>
            <person name="Morton D.B."/>
            <person name="Muthukrishnan S."/>
            <person name="Oakeshott J.G."/>
            <person name="Palmer W."/>
            <person name="Park Y."/>
            <person name="Passarelli A.L."/>
            <person name="Rozas J."/>
            <person name="Schwartz L.M."/>
            <person name="Smith W."/>
            <person name="Southgate A."/>
            <person name="Vilcinskas A."/>
            <person name="Vogt R."/>
            <person name="Wang P."/>
            <person name="Werren J."/>
            <person name="Yu X.Q."/>
            <person name="Zhou J.J."/>
            <person name="Brown S.J."/>
            <person name="Scherer S.E."/>
            <person name="Richards S."/>
            <person name="Blissard G.W."/>
        </authorList>
    </citation>
    <scope>NUCLEOTIDE SEQUENCE</scope>
</reference>
<dbReference type="InterPro" id="IPR029448">
    <property type="entry name" value="FANCD2"/>
</dbReference>
<feature type="region of interest" description="Disordered" evidence="6">
    <location>
        <begin position="806"/>
        <end position="845"/>
    </location>
</feature>
<sequence length="1349" mass="152932">MSHKRSLSQRSNSVFGSQNKKIRSIDRNNCLHKTLQESGLILNHPPEKCVASHETIHLSAKIKKNLEKHFEYPRNVAELLSDLEKECQNMDVFKHYLYPNIVIITTESSEEHPVSDSIIKILLSIPILQTKLIDYVFEKAIDLAASSACGPWIQMILKCFTTLDSIVDSENIATNIINLLDVTSEKMDKLEIITAIPDIIGDQEHDNIATEMSRILNEDHDLIPAILDCLTYLCLSDEQYEQLQKRTLNILSSLSKCTYFPNFVKFLLIPGRLSDNAYFEAVLGLRSALGWSTTLAKPQDIATSQVLTTTAIRNSMVSSKVIANSWLKSVSMCKVHTDHKAIDFIILLILFSTSEERQKQVENLIRKQIKLNTLKEELLDEAFEKFQPVLKDSLKNLIILSNSLLKIKGDPAVESFASHLFTLMFSKLEDCGQTIVAELLQLGLDSKQCVMSILVILNNVAAKNMSLLKPQSMQMLILLDRMDDMPLTEIRAVMNLLCGLAYSYENSLIRDDIHMIIRKELSSSNPKIKIQGILAGVYAVKYLMASNTDNNQTTELPNDISYGSVTHLPEGDLREAAQIIELISRSTRQFPDMIAFFYDEMSKVISSASHVNKNFMSWLTDAVTNDLEQNFIVDSMDTQRICDLELAMQYCINADSEMNEMIAINIAGLTLQPKAEICIGILSPLFQLVQTLHFKQNNGNLASIDALLGCPVIMPKYDIDAIEDMDSAKVSNILDCHVHSVNWFRELLNAFATQQDESLKTKTLKRVLQVDKLGLLITEILFKSKISYKPPISTLNVNKYTKENLDRKTNKAHSSKQNVSKKPVADDTVLPETLRSQTTQNNPATVKNTFSGLHDIPFRQLNLNLLQLLDTDFSEDVDSENELNVKSLKFLLNCINSNLETILISKIKRVTFWTKQDNVIYDPKKGENCAKAVSEILPRLMEHLKAVTLYIENHTIENTRDESGFSFTSEFMDYLACLQYIYNTLTIFFKWIGFRNHHNALLKSSLRTVAESNESTGLSLKDIVINVFDNLKTHQKYCLQLSTAVALVQLLKTVQSYCDNRIVLKILRNLAQHFLSQQWRTSAGALESGLHYNQNIDCLAAVYFINNEILELKNIALELTNEVKVLKGRNDHLNSFKSITKSNFSILYRNLGTSLHEATKTRLNMGMTNSEHLELWKDVAIIMKYMADVVKTVESRNNLAAFFNKSLPILKLFLSQGIPIFELQFKNETQEVLEILKILQQSTRFLQSLCCHSRLKKDKTLMSKVPNVRHLLETLIYKVKAVLAANNCSEAFWMGNLKNKDIHGEVIASQQSVDQESVEDCDEQLPEDDSEHTDDEICSDVEGRISDIV</sequence>
<keyword evidence="2" id="KW-1017">Isopeptide bond</keyword>
<dbReference type="GO" id="GO:0031573">
    <property type="term" value="P:mitotic intra-S DNA damage checkpoint signaling"/>
    <property type="evidence" value="ECO:0007669"/>
    <property type="project" value="TreeGrafter"/>
</dbReference>
<dbReference type="PANTHER" id="PTHR32086">
    <property type="entry name" value="FANCONI ANEMIA GROUP D2 PROTEIN"/>
    <property type="match status" value="1"/>
</dbReference>
<comment type="similarity">
    <text evidence="5">Belongs to the Fanconi anemia protein FANCD2 family.</text>
</comment>
<feature type="compositionally biased region" description="Acidic residues" evidence="6">
    <location>
        <begin position="1316"/>
        <end position="1336"/>
    </location>
</feature>
<organism evidence="7 8">
    <name type="scientific">Manduca sexta</name>
    <name type="common">Tobacco hawkmoth</name>
    <name type="synonym">Tobacco hornworm</name>
    <dbReference type="NCBI Taxonomy" id="7130"/>
    <lineage>
        <taxon>Eukaryota</taxon>
        <taxon>Metazoa</taxon>
        <taxon>Ecdysozoa</taxon>
        <taxon>Arthropoda</taxon>
        <taxon>Hexapoda</taxon>
        <taxon>Insecta</taxon>
        <taxon>Pterygota</taxon>
        <taxon>Neoptera</taxon>
        <taxon>Endopterygota</taxon>
        <taxon>Lepidoptera</taxon>
        <taxon>Glossata</taxon>
        <taxon>Ditrysia</taxon>
        <taxon>Bombycoidea</taxon>
        <taxon>Sphingidae</taxon>
        <taxon>Sphinginae</taxon>
        <taxon>Sphingini</taxon>
        <taxon>Manduca</taxon>
    </lineage>
</organism>
<comment type="caution">
    <text evidence="7">The sequence shown here is derived from an EMBL/GenBank/DDBJ whole genome shotgun (WGS) entry which is preliminary data.</text>
</comment>
<proteinExistence type="inferred from homology"/>
<evidence type="ECO:0000313" key="7">
    <source>
        <dbReference type="EMBL" id="KAG6447992.1"/>
    </source>
</evidence>
<dbReference type="Proteomes" id="UP000791440">
    <property type="component" value="Unassembled WGS sequence"/>
</dbReference>
<dbReference type="GO" id="GO:0036297">
    <property type="term" value="P:interstrand cross-link repair"/>
    <property type="evidence" value="ECO:0007669"/>
    <property type="project" value="TreeGrafter"/>
</dbReference>
<dbReference type="Pfam" id="PF14631">
    <property type="entry name" value="FancD2"/>
    <property type="match status" value="1"/>
</dbReference>
<dbReference type="GO" id="GO:0070182">
    <property type="term" value="F:DNA polymerase binding"/>
    <property type="evidence" value="ECO:0007669"/>
    <property type="project" value="TreeGrafter"/>
</dbReference>
<name>A0A921Z0D8_MANSE</name>
<evidence type="ECO:0000256" key="1">
    <source>
        <dbReference type="ARBA" id="ARBA00004123"/>
    </source>
</evidence>
<evidence type="ECO:0000256" key="2">
    <source>
        <dbReference type="ARBA" id="ARBA00022499"/>
    </source>
</evidence>
<evidence type="ECO:0008006" key="9">
    <source>
        <dbReference type="Google" id="ProtNLM"/>
    </source>
</evidence>
<protein>
    <recommendedName>
        <fullName evidence="9">Fanconi anemia group D2 protein</fullName>
    </recommendedName>
</protein>
<dbReference type="PANTHER" id="PTHR32086:SF0">
    <property type="entry name" value="FANCONI ANEMIA GROUP D2 PROTEIN"/>
    <property type="match status" value="1"/>
</dbReference>
<dbReference type="GO" id="GO:0005634">
    <property type="term" value="C:nucleus"/>
    <property type="evidence" value="ECO:0007669"/>
    <property type="project" value="UniProtKB-SubCell"/>
</dbReference>
<evidence type="ECO:0000256" key="5">
    <source>
        <dbReference type="ARBA" id="ARBA00093456"/>
    </source>
</evidence>
<dbReference type="GO" id="GO:0007129">
    <property type="term" value="P:homologous chromosome pairing at meiosis"/>
    <property type="evidence" value="ECO:0007669"/>
    <property type="project" value="TreeGrafter"/>
</dbReference>
<dbReference type="EMBL" id="JH668351">
    <property type="protein sequence ID" value="KAG6447992.1"/>
    <property type="molecule type" value="Genomic_DNA"/>
</dbReference>
<accession>A0A921Z0D8</accession>
<reference evidence="7" key="2">
    <citation type="submission" date="2020-12" db="EMBL/GenBank/DDBJ databases">
        <authorList>
            <person name="Kanost M."/>
        </authorList>
    </citation>
    <scope>NUCLEOTIDE SEQUENCE</scope>
</reference>
<keyword evidence="8" id="KW-1185">Reference proteome</keyword>
<dbReference type="GO" id="GO:0000793">
    <property type="term" value="C:condensed chromosome"/>
    <property type="evidence" value="ECO:0007669"/>
    <property type="project" value="TreeGrafter"/>
</dbReference>
<evidence type="ECO:0000256" key="6">
    <source>
        <dbReference type="SAM" id="MobiDB-lite"/>
    </source>
</evidence>
<comment type="subcellular location">
    <subcellularLocation>
        <location evidence="1">Nucleus</location>
    </subcellularLocation>
</comment>